<name>A0A916EH44_9GLOM</name>
<dbReference type="Proteomes" id="UP000684084">
    <property type="component" value="Unassembled WGS sequence"/>
</dbReference>
<evidence type="ECO:0000313" key="1">
    <source>
        <dbReference type="EMBL" id="CAB5387835.1"/>
    </source>
</evidence>
<evidence type="ECO:0000313" key="2">
    <source>
        <dbReference type="Proteomes" id="UP000684084"/>
    </source>
</evidence>
<organism evidence="1 2">
    <name type="scientific">Rhizophagus irregularis</name>
    <dbReference type="NCBI Taxonomy" id="588596"/>
    <lineage>
        <taxon>Eukaryota</taxon>
        <taxon>Fungi</taxon>
        <taxon>Fungi incertae sedis</taxon>
        <taxon>Mucoromycota</taxon>
        <taxon>Glomeromycotina</taxon>
        <taxon>Glomeromycetes</taxon>
        <taxon>Glomerales</taxon>
        <taxon>Glomeraceae</taxon>
        <taxon>Rhizophagus</taxon>
    </lineage>
</organism>
<proteinExistence type="predicted"/>
<comment type="caution">
    <text evidence="1">The sequence shown here is derived from an EMBL/GenBank/DDBJ whole genome shotgun (WGS) entry which is preliminary data.</text>
</comment>
<reference evidence="1" key="1">
    <citation type="submission" date="2020-05" db="EMBL/GenBank/DDBJ databases">
        <authorList>
            <person name="Rincon C."/>
            <person name="Sanders R I."/>
            <person name="Robbins C."/>
            <person name="Chaturvedi A."/>
        </authorList>
    </citation>
    <scope>NUCLEOTIDE SEQUENCE</scope>
    <source>
        <strain evidence="1">CHB12</strain>
    </source>
</reference>
<dbReference type="AlphaFoldDB" id="A0A916EH44"/>
<dbReference type="EMBL" id="CAGKOT010000059">
    <property type="protein sequence ID" value="CAB5387835.1"/>
    <property type="molecule type" value="Genomic_DNA"/>
</dbReference>
<protein>
    <recommendedName>
        <fullName evidence="3">Protein kinase domain-containing protein</fullName>
    </recommendedName>
</protein>
<evidence type="ECO:0008006" key="3">
    <source>
        <dbReference type="Google" id="ProtNLM"/>
    </source>
</evidence>
<sequence>MYEVISGLSPYHDLINDEFLAAKICQGLRPRFKTIKVPPFIVHLIKRCLDANSLNRPTAFEVRDKLWGFKFENSVELVELQKQIEEIHDNNTHKNSVELVELQKQIEEIHDNNTSLTSSSYRMHSKANYTGSSLLSFNNLSEPKNSDDYYEQNGDIISENFSGIN</sequence>
<accession>A0A916EH44</accession>
<gene>
    <name evidence="1" type="ORF">CHRIB12_LOCUS20344</name>
</gene>
<dbReference type="OrthoDB" id="10287341at2759"/>